<keyword evidence="3" id="KW-0813">Transport</keyword>
<gene>
    <name evidence="11" type="ORF">DAKH74_020860</name>
</gene>
<keyword evidence="6" id="KW-0029">Amino-acid transport</keyword>
<comment type="similarity">
    <text evidence="2">Belongs to the amino acid/polyamine transporter 2 family.</text>
</comment>
<sequence length="471" mass="52239">MLFCKPELSLSGGILRLLSTISAAGLLVAPGIFRDIGLLYGVLLVYFIAAISLLALLLQVQVIRYVPLRYSSYFTLAQITSPSLAILFDISIALKGFLSCVIELIVIRDFLPEFSVGTKPSIVNFLIGKRCLLGILTFLIIGPLCWSKGNDLFKYLTRSIVGTVAFFTAVLVYYSIVPPNQQGDDTFTPEIDHILKHPSIFNAVAILFFIFGCQHSMFGVINEQKDKLFRGIRRIAFISVSIQLGVVLLICTSGYMAFKSNMKDNIINNFPNTVAVIILKIMFILLMIITFPCQCYAQRAAFHRIYNWATTTAESEDIAQNEYGHSRNSDASTSNIVISETTPLLMCEGHTIPIEELVEEGSVRQFDIRPVSETTYTIMTIGIVLCAYAFTLLSVSLVELVVVIGSTSSTLISLILPGLFAYRLVGSEYISYEGHIPFLTKFYRDAGLILAIFGILIITTFLIFILPLDII</sequence>
<keyword evidence="12" id="KW-1185">Reference proteome</keyword>
<name>A0AAV5RVK2_MAUHU</name>
<dbReference type="GO" id="GO:0000329">
    <property type="term" value="C:fungal-type vacuole membrane"/>
    <property type="evidence" value="ECO:0007669"/>
    <property type="project" value="TreeGrafter"/>
</dbReference>
<evidence type="ECO:0000256" key="7">
    <source>
        <dbReference type="ARBA" id="ARBA00022989"/>
    </source>
</evidence>
<dbReference type="EMBL" id="BTGD01000005">
    <property type="protein sequence ID" value="GMM55470.1"/>
    <property type="molecule type" value="Genomic_DNA"/>
</dbReference>
<dbReference type="GO" id="GO:0015189">
    <property type="term" value="F:L-lysine transmembrane transporter activity"/>
    <property type="evidence" value="ECO:0007669"/>
    <property type="project" value="TreeGrafter"/>
</dbReference>
<evidence type="ECO:0000256" key="5">
    <source>
        <dbReference type="ARBA" id="ARBA00022692"/>
    </source>
</evidence>
<reference evidence="11 12" key="1">
    <citation type="journal article" date="2023" name="Elife">
        <title>Identification of key yeast species and microbe-microbe interactions impacting larval growth of Drosophila in the wild.</title>
        <authorList>
            <person name="Mure A."/>
            <person name="Sugiura Y."/>
            <person name="Maeda R."/>
            <person name="Honda K."/>
            <person name="Sakurai N."/>
            <person name="Takahashi Y."/>
            <person name="Watada M."/>
            <person name="Katoh T."/>
            <person name="Gotoh A."/>
            <person name="Gotoh Y."/>
            <person name="Taniguchi I."/>
            <person name="Nakamura K."/>
            <person name="Hayashi T."/>
            <person name="Katayama T."/>
            <person name="Uemura T."/>
            <person name="Hattori Y."/>
        </authorList>
    </citation>
    <scope>NUCLEOTIDE SEQUENCE [LARGE SCALE GENOMIC DNA]</scope>
    <source>
        <strain evidence="11 12">KH-74</strain>
    </source>
</reference>
<feature type="transmembrane region" description="Helical" evidence="9">
    <location>
        <begin position="234"/>
        <end position="258"/>
    </location>
</feature>
<organism evidence="11 12">
    <name type="scientific">Maudiozyma humilis</name>
    <name type="common">Sour dough yeast</name>
    <name type="synonym">Kazachstania humilis</name>
    <dbReference type="NCBI Taxonomy" id="51915"/>
    <lineage>
        <taxon>Eukaryota</taxon>
        <taxon>Fungi</taxon>
        <taxon>Dikarya</taxon>
        <taxon>Ascomycota</taxon>
        <taxon>Saccharomycotina</taxon>
        <taxon>Saccharomycetes</taxon>
        <taxon>Saccharomycetales</taxon>
        <taxon>Saccharomycetaceae</taxon>
        <taxon>Maudiozyma</taxon>
    </lineage>
</organism>
<evidence type="ECO:0000256" key="2">
    <source>
        <dbReference type="ARBA" id="ARBA00008066"/>
    </source>
</evidence>
<dbReference type="GO" id="GO:0061459">
    <property type="term" value="F:L-arginine transmembrane transporter activity"/>
    <property type="evidence" value="ECO:0007669"/>
    <property type="project" value="TreeGrafter"/>
</dbReference>
<feature type="transmembrane region" description="Helical" evidence="9">
    <location>
        <begin position="374"/>
        <end position="395"/>
    </location>
</feature>
<accession>A0AAV5RVK2</accession>
<dbReference type="GO" id="GO:0015194">
    <property type="term" value="F:L-serine transmembrane transporter activity"/>
    <property type="evidence" value="ECO:0007669"/>
    <property type="project" value="TreeGrafter"/>
</dbReference>
<evidence type="ECO:0000256" key="9">
    <source>
        <dbReference type="SAM" id="Phobius"/>
    </source>
</evidence>
<comment type="subcellular location">
    <subcellularLocation>
        <location evidence="1">Vacuole membrane</location>
        <topology evidence="1">Multi-pass membrane protein</topology>
    </subcellularLocation>
</comment>
<feature type="transmembrane region" description="Helical" evidence="9">
    <location>
        <begin position="155"/>
        <end position="176"/>
    </location>
</feature>
<evidence type="ECO:0000256" key="4">
    <source>
        <dbReference type="ARBA" id="ARBA00022554"/>
    </source>
</evidence>
<dbReference type="PANTHER" id="PTHR22950">
    <property type="entry name" value="AMINO ACID TRANSPORTER"/>
    <property type="match status" value="1"/>
</dbReference>
<evidence type="ECO:0000256" key="6">
    <source>
        <dbReference type="ARBA" id="ARBA00022970"/>
    </source>
</evidence>
<dbReference type="Pfam" id="PF01490">
    <property type="entry name" value="Aa_trans"/>
    <property type="match status" value="1"/>
</dbReference>
<dbReference type="PANTHER" id="PTHR22950:SF678">
    <property type="entry name" value="VACUOLAR AMINO ACID TRANSPORTER 5-RELATED"/>
    <property type="match status" value="1"/>
</dbReference>
<keyword evidence="5 9" id="KW-0812">Transmembrane</keyword>
<dbReference type="GO" id="GO:0005313">
    <property type="term" value="F:L-glutamate transmembrane transporter activity"/>
    <property type="evidence" value="ECO:0007669"/>
    <property type="project" value="TreeGrafter"/>
</dbReference>
<evidence type="ECO:0000256" key="8">
    <source>
        <dbReference type="ARBA" id="ARBA00023136"/>
    </source>
</evidence>
<dbReference type="AlphaFoldDB" id="A0AAV5RVK2"/>
<dbReference type="Proteomes" id="UP001377567">
    <property type="component" value="Unassembled WGS sequence"/>
</dbReference>
<comment type="caution">
    <text evidence="11">The sequence shown here is derived from an EMBL/GenBank/DDBJ whole genome shotgun (WGS) entry which is preliminary data.</text>
</comment>
<feature type="transmembrane region" description="Helical" evidence="9">
    <location>
        <begin position="200"/>
        <end position="222"/>
    </location>
</feature>
<evidence type="ECO:0000256" key="1">
    <source>
        <dbReference type="ARBA" id="ARBA00004128"/>
    </source>
</evidence>
<protein>
    <recommendedName>
        <fullName evidence="10">Amino acid transporter transmembrane domain-containing protein</fullName>
    </recommendedName>
</protein>
<evidence type="ECO:0000313" key="11">
    <source>
        <dbReference type="EMBL" id="GMM55470.1"/>
    </source>
</evidence>
<dbReference type="InterPro" id="IPR013057">
    <property type="entry name" value="AA_transpt_TM"/>
</dbReference>
<feature type="transmembrane region" description="Helical" evidence="9">
    <location>
        <begin position="401"/>
        <end position="425"/>
    </location>
</feature>
<keyword evidence="4" id="KW-0926">Vacuole</keyword>
<feature type="domain" description="Amino acid transporter transmembrane" evidence="10">
    <location>
        <begin position="13"/>
        <end position="456"/>
    </location>
</feature>
<feature type="transmembrane region" description="Helical" evidence="9">
    <location>
        <begin position="39"/>
        <end position="63"/>
    </location>
</feature>
<proteinExistence type="inferred from homology"/>
<feature type="transmembrane region" description="Helical" evidence="9">
    <location>
        <begin position="127"/>
        <end position="146"/>
    </location>
</feature>
<dbReference type="GO" id="GO:0005302">
    <property type="term" value="F:L-tyrosine transmembrane transporter activity"/>
    <property type="evidence" value="ECO:0007669"/>
    <property type="project" value="TreeGrafter"/>
</dbReference>
<evidence type="ECO:0000259" key="10">
    <source>
        <dbReference type="Pfam" id="PF01490"/>
    </source>
</evidence>
<keyword evidence="8 9" id="KW-0472">Membrane</keyword>
<keyword evidence="7 9" id="KW-1133">Transmembrane helix</keyword>
<feature type="transmembrane region" description="Helical" evidence="9">
    <location>
        <begin position="270"/>
        <end position="291"/>
    </location>
</feature>
<evidence type="ECO:0000256" key="3">
    <source>
        <dbReference type="ARBA" id="ARBA00022448"/>
    </source>
</evidence>
<evidence type="ECO:0000313" key="12">
    <source>
        <dbReference type="Proteomes" id="UP001377567"/>
    </source>
</evidence>
<dbReference type="GO" id="GO:0005290">
    <property type="term" value="F:L-histidine transmembrane transporter activity"/>
    <property type="evidence" value="ECO:0007669"/>
    <property type="project" value="TreeGrafter"/>
</dbReference>
<feature type="transmembrane region" description="Helical" evidence="9">
    <location>
        <begin position="446"/>
        <end position="468"/>
    </location>
</feature>
<feature type="transmembrane region" description="Helical" evidence="9">
    <location>
        <begin position="12"/>
        <end position="33"/>
    </location>
</feature>